<dbReference type="KEGG" id="cre:CHLRE_10g452250v5"/>
<protein>
    <recommendedName>
        <fullName evidence="6">Pherophorin domain-containing protein</fullName>
    </recommendedName>
</protein>
<keyword evidence="3" id="KW-0732">Signal</keyword>
<dbReference type="Proteomes" id="UP000006906">
    <property type="component" value="Chromosome 10"/>
</dbReference>
<sequence length="639" mass="67636">MRSLSGSVALGLGLLLGTFLLGGSARGLLAGGSPAQAAGSFDSKEGCATIIEQGMYKTFYDRGAAPDEYMSFTAAVCSLTLTADLYPALPASEYANFQQVVAQLAPNLKSTRWSSTSAFLDYWTATNDPDVASATAMGAYAPYARVRAYVLTVCRGLSTASAPDLTDTDFELAGTVLTTSTRSTFMSCVQLEAAGLQLLRTSAVGANPFTMRMTFDASTASNPASMIKVIEPVLSSPSSAVSCAFTTASGSTVQWEDDRSFTLQDKATITVSCSIAPAASNNGRTTAVALGFYVDGSSVSYAATLFNGLPFPPPPPRPPSPPPPPPSPSPPPPPAPPSPPPPPPPSCESSLRGQPCYKLYSLESAASPLLELVGAPAAALPAGGVLAQIRALLDALHTANQTIYKQAAQIDSLQTQINDLKSKAAQVDSLQTQIKNLTTKAAQVDSLQTQIRDLTAKVPTSSSSVDVLRLCIGEVCLQQSASNTANSDGRLFFVRKGTSLASVRISTADIDMDILQVFPYRDGGDNLPSFPTFFFVNQYTDFGIYTGYFNSRHTYGGRLLIDKVCIGESCLRASSTSAGVLMISGKDADTRRTAHFDTRLGGRDIFRVYRDRDGNYPYFYYNNANGFGTNDGVTNDLYA</sequence>
<accession>A8I011</accession>
<dbReference type="HOGENOM" id="CLU_428554_0_0_1"/>
<dbReference type="InParanoid" id="A8I011"/>
<feature type="signal peptide" evidence="3">
    <location>
        <begin position="1"/>
        <end position="25"/>
    </location>
</feature>
<feature type="compositionally biased region" description="Pro residues" evidence="2">
    <location>
        <begin position="312"/>
        <end position="346"/>
    </location>
</feature>
<dbReference type="GeneID" id="5724074"/>
<dbReference type="Gramene" id="PNW77798">
    <property type="protein sequence ID" value="PNW77798"/>
    <property type="gene ID" value="CHLRE_10g452250v5"/>
</dbReference>
<dbReference type="AlphaFoldDB" id="A8I011"/>
<feature type="chain" id="PRO_5014297440" description="Pherophorin domain-containing protein" evidence="3">
    <location>
        <begin position="26"/>
        <end position="639"/>
    </location>
</feature>
<gene>
    <name evidence="4" type="ORF">CHLRE_10g452250v5</name>
</gene>
<evidence type="ECO:0000256" key="3">
    <source>
        <dbReference type="SAM" id="SignalP"/>
    </source>
</evidence>
<dbReference type="OrthoDB" id="10533683at2759"/>
<dbReference type="STRING" id="3055.A8I011"/>
<organism evidence="4 5">
    <name type="scientific">Chlamydomonas reinhardtii</name>
    <name type="common">Chlamydomonas smithii</name>
    <dbReference type="NCBI Taxonomy" id="3055"/>
    <lineage>
        <taxon>Eukaryota</taxon>
        <taxon>Viridiplantae</taxon>
        <taxon>Chlorophyta</taxon>
        <taxon>core chlorophytes</taxon>
        <taxon>Chlorophyceae</taxon>
        <taxon>CS clade</taxon>
        <taxon>Chlamydomonadales</taxon>
        <taxon>Chlamydomonadaceae</taxon>
        <taxon>Chlamydomonas</taxon>
    </lineage>
</organism>
<evidence type="ECO:0000256" key="2">
    <source>
        <dbReference type="SAM" id="MobiDB-lite"/>
    </source>
</evidence>
<keyword evidence="1" id="KW-0175">Coiled coil</keyword>
<name>A8I011_CHLRE</name>
<evidence type="ECO:0000256" key="1">
    <source>
        <dbReference type="SAM" id="Coils"/>
    </source>
</evidence>
<dbReference type="PaxDb" id="3055-EDP08015"/>
<reference evidence="4 5" key="1">
    <citation type="journal article" date="2007" name="Science">
        <title>The Chlamydomonas genome reveals the evolution of key animal and plant functions.</title>
        <authorList>
            <person name="Merchant S.S."/>
            <person name="Prochnik S.E."/>
            <person name="Vallon O."/>
            <person name="Harris E.H."/>
            <person name="Karpowicz S.J."/>
            <person name="Witman G.B."/>
            <person name="Terry A."/>
            <person name="Salamov A."/>
            <person name="Fritz-Laylin L.K."/>
            <person name="Marechal-Drouard L."/>
            <person name="Marshall W.F."/>
            <person name="Qu L.H."/>
            <person name="Nelson D.R."/>
            <person name="Sanderfoot A.A."/>
            <person name="Spalding M.H."/>
            <person name="Kapitonov V.V."/>
            <person name="Ren Q."/>
            <person name="Ferris P."/>
            <person name="Lindquist E."/>
            <person name="Shapiro H."/>
            <person name="Lucas S.M."/>
            <person name="Grimwood J."/>
            <person name="Schmutz J."/>
            <person name="Cardol P."/>
            <person name="Cerutti H."/>
            <person name="Chanfreau G."/>
            <person name="Chen C.L."/>
            <person name="Cognat V."/>
            <person name="Croft M.T."/>
            <person name="Dent R."/>
            <person name="Dutcher S."/>
            <person name="Fernandez E."/>
            <person name="Fukuzawa H."/>
            <person name="Gonzalez-Ballester D."/>
            <person name="Gonzalez-Halphen D."/>
            <person name="Hallmann A."/>
            <person name="Hanikenne M."/>
            <person name="Hippler M."/>
            <person name="Inwood W."/>
            <person name="Jabbari K."/>
            <person name="Kalanon M."/>
            <person name="Kuras R."/>
            <person name="Lefebvre P.A."/>
            <person name="Lemaire S.D."/>
            <person name="Lobanov A.V."/>
            <person name="Lohr M."/>
            <person name="Manuell A."/>
            <person name="Meier I."/>
            <person name="Mets L."/>
            <person name="Mittag M."/>
            <person name="Mittelmeier T."/>
            <person name="Moroney J.V."/>
            <person name="Moseley J."/>
            <person name="Napoli C."/>
            <person name="Nedelcu A.M."/>
            <person name="Niyogi K."/>
            <person name="Novoselov S.V."/>
            <person name="Paulsen I.T."/>
            <person name="Pazour G."/>
            <person name="Purton S."/>
            <person name="Ral J.P."/>
            <person name="Riano-Pachon D.M."/>
            <person name="Riekhof W."/>
            <person name="Rymarquis L."/>
            <person name="Schroda M."/>
            <person name="Stern D."/>
            <person name="Umen J."/>
            <person name="Willows R."/>
            <person name="Wilson N."/>
            <person name="Zimmer S.L."/>
            <person name="Allmer J."/>
            <person name="Balk J."/>
            <person name="Bisova K."/>
            <person name="Chen C.J."/>
            <person name="Elias M."/>
            <person name="Gendler K."/>
            <person name="Hauser C."/>
            <person name="Lamb M.R."/>
            <person name="Ledford H."/>
            <person name="Long J.C."/>
            <person name="Minagawa J."/>
            <person name="Page M.D."/>
            <person name="Pan J."/>
            <person name="Pootakham W."/>
            <person name="Roje S."/>
            <person name="Rose A."/>
            <person name="Stahlberg E."/>
            <person name="Terauchi A.M."/>
            <person name="Yang P."/>
            <person name="Ball S."/>
            <person name="Bowler C."/>
            <person name="Dieckmann C.L."/>
            <person name="Gladyshev V.N."/>
            <person name="Green P."/>
            <person name="Jorgensen R."/>
            <person name="Mayfield S."/>
            <person name="Mueller-Roeber B."/>
            <person name="Rajamani S."/>
            <person name="Sayre R.T."/>
            <person name="Brokstein P."/>
            <person name="Dubchak I."/>
            <person name="Goodstein D."/>
            <person name="Hornick L."/>
            <person name="Huang Y.W."/>
            <person name="Jhaveri J."/>
            <person name="Luo Y."/>
            <person name="Martinez D."/>
            <person name="Ngau W.C."/>
            <person name="Otillar B."/>
            <person name="Poliakov A."/>
            <person name="Porter A."/>
            <person name="Szajkowski L."/>
            <person name="Werner G."/>
            <person name="Zhou K."/>
            <person name="Grigoriev I.V."/>
            <person name="Rokhsar D.S."/>
            <person name="Grossman A.R."/>
        </authorList>
    </citation>
    <scope>NUCLEOTIDE SEQUENCE [LARGE SCALE GENOMIC DNA]</scope>
    <source>
        <strain evidence="5">CC-503</strain>
    </source>
</reference>
<evidence type="ECO:0000313" key="4">
    <source>
        <dbReference type="EMBL" id="PNW77798.1"/>
    </source>
</evidence>
<dbReference type="EMBL" id="CM008971">
    <property type="protein sequence ID" value="PNW77798.1"/>
    <property type="molecule type" value="Genomic_DNA"/>
</dbReference>
<proteinExistence type="predicted"/>
<feature type="coiled-coil region" evidence="1">
    <location>
        <begin position="410"/>
        <end position="447"/>
    </location>
</feature>
<evidence type="ECO:0008006" key="6">
    <source>
        <dbReference type="Google" id="ProtNLM"/>
    </source>
</evidence>
<evidence type="ECO:0000313" key="5">
    <source>
        <dbReference type="Proteomes" id="UP000006906"/>
    </source>
</evidence>
<keyword evidence="5" id="KW-1185">Reference proteome</keyword>
<feature type="region of interest" description="Disordered" evidence="2">
    <location>
        <begin position="312"/>
        <end position="350"/>
    </location>
</feature>
<dbReference type="Gene3D" id="1.20.1170.10">
    <property type="match status" value="1"/>
</dbReference>
<dbReference type="RefSeq" id="XP_001698522.1">
    <property type="nucleotide sequence ID" value="XM_001698470.2"/>
</dbReference>